<evidence type="ECO:0000313" key="2">
    <source>
        <dbReference type="Ensembl" id="ENSECAP00000090500.1"/>
    </source>
</evidence>
<dbReference type="Pfam" id="PF00067">
    <property type="entry name" value="p450"/>
    <property type="match status" value="1"/>
</dbReference>
<dbReference type="Ensembl" id="ENSECAT00000104753.1">
    <property type="protein sequence ID" value="ENSECAP00000090500.1"/>
    <property type="gene ID" value="ENSECAG00000033081.3"/>
</dbReference>
<proteinExistence type="inferred from homology"/>
<dbReference type="PANTHER" id="PTHR24291">
    <property type="entry name" value="CYTOCHROME P450 FAMILY 4"/>
    <property type="match status" value="1"/>
</dbReference>
<dbReference type="SUPFAM" id="SSF48264">
    <property type="entry name" value="Cytochrome P450"/>
    <property type="match status" value="1"/>
</dbReference>
<dbReference type="AlphaFoldDB" id="A0A9L0TVB1"/>
<comment type="similarity">
    <text evidence="1">Belongs to the cytochrome P450 family.</text>
</comment>
<reference evidence="2" key="2">
    <citation type="submission" date="2025-08" db="UniProtKB">
        <authorList>
            <consortium name="Ensembl"/>
        </authorList>
    </citation>
    <scope>IDENTIFICATION</scope>
    <source>
        <strain evidence="2">Thoroughbred</strain>
    </source>
</reference>
<keyword evidence="3" id="KW-1185">Reference proteome</keyword>
<dbReference type="InterPro" id="IPR036396">
    <property type="entry name" value="Cyt_P450_sf"/>
</dbReference>
<dbReference type="Gene3D" id="1.10.630.10">
    <property type="entry name" value="Cytochrome P450"/>
    <property type="match status" value="1"/>
</dbReference>
<dbReference type="GO" id="GO:0005506">
    <property type="term" value="F:iron ion binding"/>
    <property type="evidence" value="ECO:0007669"/>
    <property type="project" value="InterPro"/>
</dbReference>
<reference evidence="2 3" key="1">
    <citation type="journal article" date="2009" name="Science">
        <title>Genome sequence, comparative analysis, and population genetics of the domestic horse.</title>
        <authorList>
            <consortium name="Broad Institute Genome Sequencing Platform"/>
            <consortium name="Broad Institute Whole Genome Assembly Team"/>
            <person name="Wade C.M."/>
            <person name="Giulotto E."/>
            <person name="Sigurdsson S."/>
            <person name="Zoli M."/>
            <person name="Gnerre S."/>
            <person name="Imsland F."/>
            <person name="Lear T.L."/>
            <person name="Adelson D.L."/>
            <person name="Bailey E."/>
            <person name="Bellone R.R."/>
            <person name="Bloecker H."/>
            <person name="Distl O."/>
            <person name="Edgar R.C."/>
            <person name="Garber M."/>
            <person name="Leeb T."/>
            <person name="Mauceli E."/>
            <person name="MacLeod J.N."/>
            <person name="Penedo M.C.T."/>
            <person name="Raison J.M."/>
            <person name="Sharpe T."/>
            <person name="Vogel J."/>
            <person name="Andersson L."/>
            <person name="Antczak D.F."/>
            <person name="Biagi T."/>
            <person name="Binns M.M."/>
            <person name="Chowdhary B.P."/>
            <person name="Coleman S.J."/>
            <person name="Della Valle G."/>
            <person name="Fryc S."/>
            <person name="Guerin G."/>
            <person name="Hasegawa T."/>
            <person name="Hill E.W."/>
            <person name="Jurka J."/>
            <person name="Kiialainen A."/>
            <person name="Lindgren G."/>
            <person name="Liu J."/>
            <person name="Magnani E."/>
            <person name="Mickelson J.R."/>
            <person name="Murray J."/>
            <person name="Nergadze S.G."/>
            <person name="Onofrio R."/>
            <person name="Pedroni S."/>
            <person name="Piras M.F."/>
            <person name="Raudsepp T."/>
            <person name="Rocchi M."/>
            <person name="Roeed K.H."/>
            <person name="Ryder O.A."/>
            <person name="Searle S."/>
            <person name="Skow L."/>
            <person name="Swinburne J.E."/>
            <person name="Syvaenen A.C."/>
            <person name="Tozaki T."/>
            <person name="Valberg S.J."/>
            <person name="Vaudin M."/>
            <person name="White J.R."/>
            <person name="Zody M.C."/>
            <person name="Lander E.S."/>
            <person name="Lindblad-Toh K."/>
        </authorList>
    </citation>
    <scope>NUCLEOTIDE SEQUENCE [LARGE SCALE GENOMIC DNA]</scope>
    <source>
        <strain evidence="2 3">Thoroughbred</strain>
    </source>
</reference>
<evidence type="ECO:0000256" key="1">
    <source>
        <dbReference type="ARBA" id="ARBA00010617"/>
    </source>
</evidence>
<dbReference type="InterPro" id="IPR001128">
    <property type="entry name" value="Cyt_P450"/>
</dbReference>
<dbReference type="GO" id="GO:0016705">
    <property type="term" value="F:oxidoreductase activity, acting on paired donors, with incorporation or reduction of molecular oxygen"/>
    <property type="evidence" value="ECO:0007669"/>
    <property type="project" value="InterPro"/>
</dbReference>
<accession>A0A9L0TVB1</accession>
<dbReference type="PANTHER" id="PTHR24291:SF149">
    <property type="entry name" value="CYTOCHROME P450 4B1"/>
    <property type="match status" value="1"/>
</dbReference>
<dbReference type="GeneTree" id="ENSGT00940000161441"/>
<evidence type="ECO:0000313" key="3">
    <source>
        <dbReference type="Proteomes" id="UP000002281"/>
    </source>
</evidence>
<dbReference type="Proteomes" id="UP000002281">
    <property type="component" value="Chromosome 2"/>
</dbReference>
<dbReference type="GO" id="GO:0004497">
    <property type="term" value="F:monooxygenase activity"/>
    <property type="evidence" value="ECO:0007669"/>
    <property type="project" value="InterPro"/>
</dbReference>
<reference evidence="2" key="3">
    <citation type="submission" date="2025-09" db="UniProtKB">
        <authorList>
            <consortium name="Ensembl"/>
        </authorList>
    </citation>
    <scope>IDENTIFICATION</scope>
    <source>
        <strain evidence="2">Thoroughbred</strain>
    </source>
</reference>
<protein>
    <recommendedName>
        <fullName evidence="4">Cytochrome P450 family 4 subfamily B member 1</fullName>
    </recommendedName>
</protein>
<dbReference type="GO" id="GO:0020037">
    <property type="term" value="F:heme binding"/>
    <property type="evidence" value="ECO:0007669"/>
    <property type="project" value="InterPro"/>
</dbReference>
<dbReference type="InterPro" id="IPR050196">
    <property type="entry name" value="Cytochrome_P450_Monoox"/>
</dbReference>
<evidence type="ECO:0008006" key="4">
    <source>
        <dbReference type="Google" id="ProtNLM"/>
    </source>
</evidence>
<name>A0A9L0TVB1_HORSE</name>
<organism evidence="2 3">
    <name type="scientific">Equus caballus</name>
    <name type="common">Horse</name>
    <dbReference type="NCBI Taxonomy" id="9796"/>
    <lineage>
        <taxon>Eukaryota</taxon>
        <taxon>Metazoa</taxon>
        <taxon>Chordata</taxon>
        <taxon>Craniata</taxon>
        <taxon>Vertebrata</taxon>
        <taxon>Euteleostomi</taxon>
        <taxon>Mammalia</taxon>
        <taxon>Eutheria</taxon>
        <taxon>Laurasiatheria</taxon>
        <taxon>Perissodactyla</taxon>
        <taxon>Equidae</taxon>
        <taxon>Equus</taxon>
    </lineage>
</organism>
<sequence length="350" mass="39886">MVPVLLSLSVRLGLGASGLILDLGFLKLLSLLLQRQKLARAMDSFPGPPTHWIFGHSLEIQQMGSLDKVVSWAHQFPYAHPLWYGQFVGFLNIYEPDYAKTVYSREDPKALDFSDFLLQWTGKGLLVLHGPKWFQHRRLLTPGFHYDVLNPMWLCSPTLHAPCWTSGRRRLVRIRALFDIFCDVGHMALDTLVKCTFGKADTGLGHRDSSYYQAVGELTLLTQQRIESFQYHNDFIYWLTPHGRRFLRACQLAHDHTDQVIRERKADLQDEKEQEKIRNWRMKMGSSCQMLSSALRWTCSCLKAMTAPPVASPGFSIAWPCTPSTSSVVGRRCARSLGTETPSSGMIWAR</sequence>